<dbReference type="InterPro" id="IPR003172">
    <property type="entry name" value="ML_dom"/>
</dbReference>
<sequence>MKLSTVLTTVSAAIASSETAGVPDISDDPQFPNITGVTGPPTGERIPGENSFSFCKGDRSYDADLVVFAVATVNEPIVQGAVVDVKVKFIGSVVYHKRFDVCEELAKIGQNCPVAEGTVVYNETWPIPKKGFPHGTYGINAFARYPDGHPISCVDGKLKI</sequence>
<accession>A0ABR1P5C9</accession>
<organism evidence="4 5">
    <name type="scientific">Diaporthe eres</name>
    <name type="common">Phomopsis oblonga</name>
    <dbReference type="NCBI Taxonomy" id="83184"/>
    <lineage>
        <taxon>Eukaryota</taxon>
        <taxon>Fungi</taxon>
        <taxon>Dikarya</taxon>
        <taxon>Ascomycota</taxon>
        <taxon>Pezizomycotina</taxon>
        <taxon>Sordariomycetes</taxon>
        <taxon>Sordariomycetidae</taxon>
        <taxon>Diaporthales</taxon>
        <taxon>Diaporthaceae</taxon>
        <taxon>Diaporthe</taxon>
        <taxon>Diaporthe eres species complex</taxon>
    </lineage>
</organism>
<dbReference type="InterPro" id="IPR014756">
    <property type="entry name" value="Ig_E-set"/>
</dbReference>
<name>A0ABR1P5C9_DIAER</name>
<comment type="caution">
    <text evidence="4">The sequence shown here is derived from an EMBL/GenBank/DDBJ whole genome shotgun (WGS) entry which is preliminary data.</text>
</comment>
<reference evidence="4 5" key="1">
    <citation type="submission" date="2024-02" db="EMBL/GenBank/DDBJ databases">
        <title>De novo assembly and annotation of 12 fungi associated with fruit tree decline syndrome in Ontario, Canada.</title>
        <authorList>
            <person name="Sulman M."/>
            <person name="Ellouze W."/>
            <person name="Ilyukhin E."/>
        </authorList>
    </citation>
    <scope>NUCLEOTIDE SEQUENCE [LARGE SCALE GENOMIC DNA]</scope>
    <source>
        <strain evidence="4 5">M169</strain>
    </source>
</reference>
<protein>
    <recommendedName>
        <fullName evidence="1">Phosphatidylglycerol/phosphatidylinositol transfer protein</fullName>
    </recommendedName>
</protein>
<dbReference type="EMBL" id="JAKNSF020000042">
    <property type="protein sequence ID" value="KAK7726606.1"/>
    <property type="molecule type" value="Genomic_DNA"/>
</dbReference>
<evidence type="ECO:0000259" key="3">
    <source>
        <dbReference type="Pfam" id="PF02221"/>
    </source>
</evidence>
<dbReference type="Proteomes" id="UP001430848">
    <property type="component" value="Unassembled WGS sequence"/>
</dbReference>
<evidence type="ECO:0000256" key="2">
    <source>
        <dbReference type="SAM" id="MobiDB-lite"/>
    </source>
</evidence>
<evidence type="ECO:0000313" key="5">
    <source>
        <dbReference type="Proteomes" id="UP001430848"/>
    </source>
</evidence>
<gene>
    <name evidence="4" type="primary">NPC2_2</name>
    <name evidence="4" type="ORF">SLS63_007575</name>
</gene>
<dbReference type="SUPFAM" id="SSF81296">
    <property type="entry name" value="E set domains"/>
    <property type="match status" value="1"/>
</dbReference>
<proteinExistence type="predicted"/>
<evidence type="ECO:0000256" key="1">
    <source>
        <dbReference type="ARBA" id="ARBA00016056"/>
    </source>
</evidence>
<feature type="region of interest" description="Disordered" evidence="2">
    <location>
        <begin position="20"/>
        <end position="44"/>
    </location>
</feature>
<feature type="domain" description="MD-2-related lipid-recognition" evidence="3">
    <location>
        <begin position="69"/>
        <end position="160"/>
    </location>
</feature>
<keyword evidence="5" id="KW-1185">Reference proteome</keyword>
<evidence type="ECO:0000313" key="4">
    <source>
        <dbReference type="EMBL" id="KAK7726606.1"/>
    </source>
</evidence>
<dbReference type="Pfam" id="PF02221">
    <property type="entry name" value="E1_DerP2_DerF2"/>
    <property type="match status" value="1"/>
</dbReference>